<evidence type="ECO:0000313" key="2">
    <source>
        <dbReference type="EMBL" id="KAF2766274.1"/>
    </source>
</evidence>
<proteinExistence type="predicted"/>
<dbReference type="Proteomes" id="UP000799436">
    <property type="component" value="Unassembled WGS sequence"/>
</dbReference>
<sequence>MATGSQSPNSTHLSSNAMTLILTSKSGNSARCGLWDLPSELMDKVFDNVNALDLVSISRINSSFRAYMKKSERYMAQRIAAKHSRRLRNDLSRLDLKGMSILPALQTFISVTGATYDSDAICEFHPSFAWMLEFAACYTRTNEAALDQSHTGWVSREESLATMVREMLMVQIRLELEMPVDVLRRGRQAAWYKLRRRWHLFFKGLVDEWWPDYVWEENEVDEIYTSVADHKLFGPGYDVTRPVTHCRLDPKRHIRSFWWKSEMRGCHHALTGNKHVAQAPDLEGLQMQNLSYSCRDMTAGMRQRVQTTSVKEMPPVMIAALFERAELCIPV</sequence>
<keyword evidence="3" id="KW-1185">Reference proteome</keyword>
<gene>
    <name evidence="2" type="ORF">EJ03DRAFT_182052</name>
</gene>
<dbReference type="AlphaFoldDB" id="A0A6G1L212"/>
<evidence type="ECO:0000259" key="1">
    <source>
        <dbReference type="PROSITE" id="PS50181"/>
    </source>
</evidence>
<name>A0A6G1L212_9PEZI</name>
<dbReference type="SUPFAM" id="SSF81383">
    <property type="entry name" value="F-box domain"/>
    <property type="match status" value="1"/>
</dbReference>
<dbReference type="InterPro" id="IPR036047">
    <property type="entry name" value="F-box-like_dom_sf"/>
</dbReference>
<dbReference type="EMBL" id="ML995874">
    <property type="protein sequence ID" value="KAF2766274.1"/>
    <property type="molecule type" value="Genomic_DNA"/>
</dbReference>
<evidence type="ECO:0000313" key="3">
    <source>
        <dbReference type="Proteomes" id="UP000799436"/>
    </source>
</evidence>
<dbReference type="InterPro" id="IPR001810">
    <property type="entry name" value="F-box_dom"/>
</dbReference>
<dbReference type="Pfam" id="PF00646">
    <property type="entry name" value="F-box"/>
    <property type="match status" value="1"/>
</dbReference>
<accession>A0A6G1L212</accession>
<dbReference type="OrthoDB" id="10571629at2759"/>
<organism evidence="2 3">
    <name type="scientific">Teratosphaeria nubilosa</name>
    <dbReference type="NCBI Taxonomy" id="161662"/>
    <lineage>
        <taxon>Eukaryota</taxon>
        <taxon>Fungi</taxon>
        <taxon>Dikarya</taxon>
        <taxon>Ascomycota</taxon>
        <taxon>Pezizomycotina</taxon>
        <taxon>Dothideomycetes</taxon>
        <taxon>Dothideomycetidae</taxon>
        <taxon>Mycosphaerellales</taxon>
        <taxon>Teratosphaeriaceae</taxon>
        <taxon>Teratosphaeria</taxon>
    </lineage>
</organism>
<dbReference type="PROSITE" id="PS50181">
    <property type="entry name" value="FBOX"/>
    <property type="match status" value="1"/>
</dbReference>
<protein>
    <recommendedName>
        <fullName evidence="1">F-box domain-containing protein</fullName>
    </recommendedName>
</protein>
<reference evidence="2" key="1">
    <citation type="journal article" date="2020" name="Stud. Mycol.">
        <title>101 Dothideomycetes genomes: a test case for predicting lifestyles and emergence of pathogens.</title>
        <authorList>
            <person name="Haridas S."/>
            <person name="Albert R."/>
            <person name="Binder M."/>
            <person name="Bloem J."/>
            <person name="Labutti K."/>
            <person name="Salamov A."/>
            <person name="Andreopoulos B."/>
            <person name="Baker S."/>
            <person name="Barry K."/>
            <person name="Bills G."/>
            <person name="Bluhm B."/>
            <person name="Cannon C."/>
            <person name="Castanera R."/>
            <person name="Culley D."/>
            <person name="Daum C."/>
            <person name="Ezra D."/>
            <person name="Gonzalez J."/>
            <person name="Henrissat B."/>
            <person name="Kuo A."/>
            <person name="Liang C."/>
            <person name="Lipzen A."/>
            <person name="Lutzoni F."/>
            <person name="Magnuson J."/>
            <person name="Mondo S."/>
            <person name="Nolan M."/>
            <person name="Ohm R."/>
            <person name="Pangilinan J."/>
            <person name="Park H.-J."/>
            <person name="Ramirez L."/>
            <person name="Alfaro M."/>
            <person name="Sun H."/>
            <person name="Tritt A."/>
            <person name="Yoshinaga Y."/>
            <person name="Zwiers L.-H."/>
            <person name="Turgeon B."/>
            <person name="Goodwin S."/>
            <person name="Spatafora J."/>
            <person name="Crous P."/>
            <person name="Grigoriev I."/>
        </authorList>
    </citation>
    <scope>NUCLEOTIDE SEQUENCE</scope>
    <source>
        <strain evidence="2">CBS 116005</strain>
    </source>
</reference>
<feature type="domain" description="F-box" evidence="1">
    <location>
        <begin position="31"/>
        <end position="77"/>
    </location>
</feature>